<dbReference type="Proteomes" id="UP001595536">
    <property type="component" value="Unassembled WGS sequence"/>
</dbReference>
<keyword evidence="6" id="KW-0449">Lipoprotein</keyword>
<protein>
    <submittedName>
        <fullName evidence="7">MetQ/NlpA family ABC transporter substrate-binding protein</fullName>
    </submittedName>
</protein>
<proteinExistence type="inferred from homology"/>
<keyword evidence="5" id="KW-0564">Palmitate</keyword>
<evidence type="ECO:0000256" key="6">
    <source>
        <dbReference type="ARBA" id="ARBA00023288"/>
    </source>
</evidence>
<keyword evidence="8" id="KW-1185">Reference proteome</keyword>
<evidence type="ECO:0000256" key="1">
    <source>
        <dbReference type="ARBA" id="ARBA00004635"/>
    </source>
</evidence>
<comment type="subcellular location">
    <subcellularLocation>
        <location evidence="1">Membrane</location>
        <topology evidence="1">Lipid-anchor</topology>
    </subcellularLocation>
</comment>
<dbReference type="PANTHER" id="PTHR30429:SF1">
    <property type="entry name" value="D-METHIONINE-BINDING LIPOPROTEIN METQ-RELATED"/>
    <property type="match status" value="1"/>
</dbReference>
<keyword evidence="4" id="KW-0472">Membrane</keyword>
<dbReference type="NCBIfam" id="TIGR00363">
    <property type="entry name" value="MetQ/NlpA family lipoprotein"/>
    <property type="match status" value="1"/>
</dbReference>
<dbReference type="PIRSF" id="PIRSF002854">
    <property type="entry name" value="MetQ"/>
    <property type="match status" value="1"/>
</dbReference>
<dbReference type="CDD" id="cd13598">
    <property type="entry name" value="PBP2_lipoprotein_IlpA_like"/>
    <property type="match status" value="1"/>
</dbReference>
<dbReference type="RefSeq" id="WP_376832674.1">
    <property type="nucleotide sequence ID" value="NZ_JBHLWR010000006.1"/>
</dbReference>
<evidence type="ECO:0000313" key="8">
    <source>
        <dbReference type="Proteomes" id="UP001595536"/>
    </source>
</evidence>
<sequence>MTVAAAAVGVGVGVGAAAAGEGAPAVIRVGVVPGPDVKIVEQVKKVAAQRGLNVELVQFSDYVIPNQALASGDIEANAFQHEPYLRNQIASTGWKLVRAGDTIISPMGAYSARHRSLDAVPAGGTVALPNDPTNGGRALKLLAGRGLIGLKEGRGASATVHDVTVNPKQLKFVELDAAQIARSLPDVDLAVINSNYAVEAGLDPLGGALVREDVNGPWVNIIAVREADLGKPWVKELVAAYQSEPVRAFILGKYRGVYVPAW</sequence>
<evidence type="ECO:0000313" key="7">
    <source>
        <dbReference type="EMBL" id="MFC3266273.1"/>
    </source>
</evidence>
<dbReference type="Pfam" id="PF03180">
    <property type="entry name" value="Lipoprotein_9"/>
    <property type="match status" value="1"/>
</dbReference>
<dbReference type="InterPro" id="IPR004872">
    <property type="entry name" value="Lipoprotein_NlpA"/>
</dbReference>
<dbReference type="Gene3D" id="3.40.190.10">
    <property type="entry name" value="Periplasmic binding protein-like II"/>
    <property type="match status" value="2"/>
</dbReference>
<comment type="similarity">
    <text evidence="2">Belongs to the NlpA lipoprotein family.</text>
</comment>
<evidence type="ECO:0000256" key="4">
    <source>
        <dbReference type="ARBA" id="ARBA00023136"/>
    </source>
</evidence>
<gene>
    <name evidence="7" type="ORF">ACFOEX_07895</name>
</gene>
<comment type="caution">
    <text evidence="7">The sequence shown here is derived from an EMBL/GenBank/DDBJ whole genome shotgun (WGS) entry which is preliminary data.</text>
</comment>
<dbReference type="EMBL" id="JBHRUV010000032">
    <property type="protein sequence ID" value="MFC3266273.1"/>
    <property type="molecule type" value="Genomic_DNA"/>
</dbReference>
<evidence type="ECO:0000256" key="3">
    <source>
        <dbReference type="ARBA" id="ARBA00022729"/>
    </source>
</evidence>
<dbReference type="PANTHER" id="PTHR30429">
    <property type="entry name" value="D-METHIONINE-BINDING LIPOPROTEIN METQ"/>
    <property type="match status" value="1"/>
</dbReference>
<evidence type="ECO:0000256" key="5">
    <source>
        <dbReference type="ARBA" id="ARBA00023139"/>
    </source>
</evidence>
<keyword evidence="3" id="KW-0732">Signal</keyword>
<organism evidence="7 8">
    <name type="scientific">Camelimonas abortus</name>
    <dbReference type="NCBI Taxonomy" id="1017184"/>
    <lineage>
        <taxon>Bacteria</taxon>
        <taxon>Pseudomonadati</taxon>
        <taxon>Pseudomonadota</taxon>
        <taxon>Alphaproteobacteria</taxon>
        <taxon>Hyphomicrobiales</taxon>
        <taxon>Chelatococcaceae</taxon>
        <taxon>Camelimonas</taxon>
    </lineage>
</organism>
<name>A0ABV7LEV9_9HYPH</name>
<accession>A0ABV7LEV9</accession>
<dbReference type="SUPFAM" id="SSF53850">
    <property type="entry name" value="Periplasmic binding protein-like II"/>
    <property type="match status" value="1"/>
</dbReference>
<evidence type="ECO:0000256" key="2">
    <source>
        <dbReference type="ARBA" id="ARBA00008973"/>
    </source>
</evidence>
<reference evidence="8" key="1">
    <citation type="journal article" date="2019" name="Int. J. Syst. Evol. Microbiol.">
        <title>The Global Catalogue of Microorganisms (GCM) 10K type strain sequencing project: providing services to taxonomists for standard genome sequencing and annotation.</title>
        <authorList>
            <consortium name="The Broad Institute Genomics Platform"/>
            <consortium name="The Broad Institute Genome Sequencing Center for Infectious Disease"/>
            <person name="Wu L."/>
            <person name="Ma J."/>
        </authorList>
    </citation>
    <scope>NUCLEOTIDE SEQUENCE [LARGE SCALE GENOMIC DNA]</scope>
    <source>
        <strain evidence="8">CCM 7941</strain>
    </source>
</reference>